<dbReference type="EMBL" id="JAVRRG010000018">
    <property type="protein sequence ID" value="KAK5097326.1"/>
    <property type="molecule type" value="Genomic_DNA"/>
</dbReference>
<reference evidence="4 5" key="1">
    <citation type="submission" date="2023-08" db="EMBL/GenBank/DDBJ databases">
        <title>Black Yeasts Isolated from many extreme environments.</title>
        <authorList>
            <person name="Coleine C."/>
            <person name="Stajich J.E."/>
            <person name="Selbmann L."/>
        </authorList>
    </citation>
    <scope>NUCLEOTIDE SEQUENCE [LARGE SCALE GENOMIC DNA]</scope>
    <source>
        <strain evidence="4 5">CCFEE 5885</strain>
    </source>
</reference>
<evidence type="ECO:0000256" key="1">
    <source>
        <dbReference type="ARBA" id="ARBA00022857"/>
    </source>
</evidence>
<feature type="domain" description="Enoyl reductase (ER)" evidence="3">
    <location>
        <begin position="15"/>
        <end position="321"/>
    </location>
</feature>
<dbReference type="Pfam" id="PF08240">
    <property type="entry name" value="ADH_N"/>
    <property type="match status" value="1"/>
</dbReference>
<dbReference type="CDD" id="cd08243">
    <property type="entry name" value="quinone_oxidoreductase_like_1"/>
    <property type="match status" value="1"/>
</dbReference>
<comment type="caution">
    <text evidence="4">The sequence shown here is derived from an EMBL/GenBank/DDBJ whole genome shotgun (WGS) entry which is preliminary data.</text>
</comment>
<dbReference type="PANTHER" id="PTHR48106:SF18">
    <property type="entry name" value="QUINONE OXIDOREDUCTASE PIG3"/>
    <property type="match status" value="1"/>
</dbReference>
<name>A0ABR0KK01_9EURO</name>
<dbReference type="Gene3D" id="3.40.50.720">
    <property type="entry name" value="NAD(P)-binding Rossmann-like Domain"/>
    <property type="match status" value="1"/>
</dbReference>
<dbReference type="SMART" id="SM00829">
    <property type="entry name" value="PKS_ER"/>
    <property type="match status" value="1"/>
</dbReference>
<dbReference type="Proteomes" id="UP001345013">
    <property type="component" value="Unassembled WGS sequence"/>
</dbReference>
<keyword evidence="5" id="KW-1185">Reference proteome</keyword>
<protein>
    <recommendedName>
        <fullName evidence="3">Enoyl reductase (ER) domain-containing protein</fullName>
    </recommendedName>
</protein>
<sequence>MANQTMKAAVIHTAGGPEALKIEQIPIPSPKYGQVLVKVKAFGLNRSELFTRQGHSPNVQFPRVLGIEAVGEVINAPGNEFAKSAIVATCMGGMGRVFDGGYAEYTLVPAVNAQEVKTKLPWDVFGAMPEMLQTAYGSLFRSLRLQKGERLLIRGGTTSVGLAAAGLARVHGAHVTSTSRGSEKFQLMKDSGAEECLVDDGNLAAQVKGTFDKCLELIGVTTLEDSLNCVKEGGIVCQTGIVGNKWSLQNVNPMELIPSAVCLTAYSGSEKDFARTPLEEMAQKVASGEMKIHIGKVFNLDDIVEAHKLMDSNKAGGKIVVLV</sequence>
<dbReference type="Gene3D" id="3.90.180.10">
    <property type="entry name" value="Medium-chain alcohol dehydrogenases, catalytic domain"/>
    <property type="match status" value="1"/>
</dbReference>
<dbReference type="Pfam" id="PF13602">
    <property type="entry name" value="ADH_zinc_N_2"/>
    <property type="match status" value="1"/>
</dbReference>
<evidence type="ECO:0000259" key="3">
    <source>
        <dbReference type="SMART" id="SM00829"/>
    </source>
</evidence>
<dbReference type="SUPFAM" id="SSF50129">
    <property type="entry name" value="GroES-like"/>
    <property type="match status" value="1"/>
</dbReference>
<dbReference type="InterPro" id="IPR011032">
    <property type="entry name" value="GroES-like_sf"/>
</dbReference>
<dbReference type="SUPFAM" id="SSF51735">
    <property type="entry name" value="NAD(P)-binding Rossmann-fold domains"/>
    <property type="match status" value="1"/>
</dbReference>
<evidence type="ECO:0000313" key="5">
    <source>
        <dbReference type="Proteomes" id="UP001345013"/>
    </source>
</evidence>
<dbReference type="InterPro" id="IPR036291">
    <property type="entry name" value="NAD(P)-bd_dom_sf"/>
</dbReference>
<evidence type="ECO:0000313" key="4">
    <source>
        <dbReference type="EMBL" id="KAK5097326.1"/>
    </source>
</evidence>
<organism evidence="4 5">
    <name type="scientific">Lithohypha guttulata</name>
    <dbReference type="NCBI Taxonomy" id="1690604"/>
    <lineage>
        <taxon>Eukaryota</taxon>
        <taxon>Fungi</taxon>
        <taxon>Dikarya</taxon>
        <taxon>Ascomycota</taxon>
        <taxon>Pezizomycotina</taxon>
        <taxon>Eurotiomycetes</taxon>
        <taxon>Chaetothyriomycetidae</taxon>
        <taxon>Chaetothyriales</taxon>
        <taxon>Trichomeriaceae</taxon>
        <taxon>Lithohypha</taxon>
    </lineage>
</organism>
<keyword evidence="2" id="KW-0560">Oxidoreductase</keyword>
<gene>
    <name evidence="4" type="ORF">LTR24_002195</name>
</gene>
<accession>A0ABR0KK01</accession>
<evidence type="ECO:0000256" key="2">
    <source>
        <dbReference type="ARBA" id="ARBA00023002"/>
    </source>
</evidence>
<keyword evidence="1" id="KW-0521">NADP</keyword>
<dbReference type="InterPro" id="IPR020843">
    <property type="entry name" value="ER"/>
</dbReference>
<proteinExistence type="predicted"/>
<dbReference type="PANTHER" id="PTHR48106">
    <property type="entry name" value="QUINONE OXIDOREDUCTASE PIG3-RELATED"/>
    <property type="match status" value="1"/>
</dbReference>
<dbReference type="InterPro" id="IPR013154">
    <property type="entry name" value="ADH-like_N"/>
</dbReference>